<dbReference type="RefSeq" id="WP_201243522.1">
    <property type="nucleotide sequence ID" value="NZ_NHSF01000010.1"/>
</dbReference>
<dbReference type="AlphaFoldDB" id="A0AAJ0UD63"/>
<dbReference type="InterPro" id="IPR014991">
    <property type="entry name" value="DUF1840"/>
</dbReference>
<feature type="region of interest" description="Disordered" evidence="1">
    <location>
        <begin position="55"/>
        <end position="77"/>
    </location>
</feature>
<dbReference type="Pfam" id="PF08895">
    <property type="entry name" value="DUF1840"/>
    <property type="match status" value="1"/>
</dbReference>
<organism evidence="2 3">
    <name type="scientific">Halochromatium salexigens</name>
    <name type="common">Chromatium salexigens</name>
    <dbReference type="NCBI Taxonomy" id="49447"/>
    <lineage>
        <taxon>Bacteria</taxon>
        <taxon>Pseudomonadati</taxon>
        <taxon>Pseudomonadota</taxon>
        <taxon>Gammaproteobacteria</taxon>
        <taxon>Chromatiales</taxon>
        <taxon>Chromatiaceae</taxon>
        <taxon>Halochromatium</taxon>
    </lineage>
</organism>
<reference evidence="2" key="2">
    <citation type="journal article" date="2020" name="Microorganisms">
        <title>Osmotic Adaptation and Compatible Solute Biosynthesis of Phototrophic Bacteria as Revealed from Genome Analyses.</title>
        <authorList>
            <person name="Imhoff J.F."/>
            <person name="Rahn T."/>
            <person name="Kunzel S."/>
            <person name="Keller A."/>
            <person name="Neulinger S.C."/>
        </authorList>
    </citation>
    <scope>NUCLEOTIDE SEQUENCE</scope>
    <source>
        <strain evidence="2">DSM 4395</strain>
    </source>
</reference>
<keyword evidence="3" id="KW-1185">Reference proteome</keyword>
<gene>
    <name evidence="2" type="ORF">CCR82_01500</name>
</gene>
<proteinExistence type="predicted"/>
<evidence type="ECO:0008006" key="4">
    <source>
        <dbReference type="Google" id="ProtNLM"/>
    </source>
</evidence>
<protein>
    <recommendedName>
        <fullName evidence="4">DUF1840 domain-containing protein</fullName>
    </recommendedName>
</protein>
<dbReference type="Proteomes" id="UP001296967">
    <property type="component" value="Unassembled WGS sequence"/>
</dbReference>
<accession>A0AAJ0UD63</accession>
<evidence type="ECO:0000313" key="2">
    <source>
        <dbReference type="EMBL" id="MBK5929241.1"/>
    </source>
</evidence>
<comment type="caution">
    <text evidence="2">The sequence shown here is derived from an EMBL/GenBank/DDBJ whole genome shotgun (WGS) entry which is preliminary data.</text>
</comment>
<name>A0AAJ0UD63_HALSE</name>
<dbReference type="EMBL" id="NHSF01000010">
    <property type="protein sequence ID" value="MBK5929241.1"/>
    <property type="molecule type" value="Genomic_DNA"/>
</dbReference>
<sequence length="104" mass="11363">MLITFKTPVHADITMFGDVAKALIRMMGHSGSVPGALLAEDIPAAIERLKVAVEANPEAPLDPQHEERDDDSRTQSVSLKHRALPLIELLEAAARDEKNVIWDG</sequence>
<evidence type="ECO:0000313" key="3">
    <source>
        <dbReference type="Proteomes" id="UP001296967"/>
    </source>
</evidence>
<reference evidence="2" key="1">
    <citation type="submission" date="2017-05" db="EMBL/GenBank/DDBJ databases">
        <authorList>
            <person name="Imhoff J.F."/>
            <person name="Rahn T."/>
            <person name="Kuenzel S."/>
            <person name="Neulinger S.C."/>
        </authorList>
    </citation>
    <scope>NUCLEOTIDE SEQUENCE</scope>
    <source>
        <strain evidence="2">DSM 4395</strain>
    </source>
</reference>
<feature type="compositionally biased region" description="Basic and acidic residues" evidence="1">
    <location>
        <begin position="63"/>
        <end position="73"/>
    </location>
</feature>
<evidence type="ECO:0000256" key="1">
    <source>
        <dbReference type="SAM" id="MobiDB-lite"/>
    </source>
</evidence>